<comment type="caution">
    <text evidence="12">The sequence shown here is derived from an EMBL/GenBank/DDBJ whole genome shotgun (WGS) entry which is preliminary data.</text>
</comment>
<keyword evidence="9 11" id="KW-0496">Mitochondrion</keyword>
<dbReference type="SUPFAM" id="SSF81508">
    <property type="entry name" value="Ubiquinone-binding protein QP-C of cytochrome bc1 complex (Ubiquinol-cytochrome c reductase)"/>
    <property type="match status" value="1"/>
</dbReference>
<protein>
    <recommendedName>
        <fullName evidence="11">Cytochrome b-c1 complex subunit 8</fullName>
    </recommendedName>
    <alternativeName>
        <fullName evidence="11">Complex III subunit 8</fullName>
    </alternativeName>
</protein>
<keyword evidence="3 11" id="KW-0813">Transport</keyword>
<dbReference type="GO" id="GO:0006122">
    <property type="term" value="P:mitochondrial electron transport, ubiquinol to cytochrome c"/>
    <property type="evidence" value="ECO:0007669"/>
    <property type="project" value="UniProtKB-UniRule"/>
</dbReference>
<dbReference type="GO" id="GO:0045275">
    <property type="term" value="C:respiratory chain complex III"/>
    <property type="evidence" value="ECO:0007669"/>
    <property type="project" value="UniProtKB-UniRule"/>
</dbReference>
<dbReference type="Proteomes" id="UP000038010">
    <property type="component" value="Unassembled WGS sequence"/>
</dbReference>
<dbReference type="Gene3D" id="1.20.5.210">
    <property type="entry name" value="Cytochrome b-c1 complex subunit 8"/>
    <property type="match status" value="1"/>
</dbReference>
<evidence type="ECO:0000256" key="1">
    <source>
        <dbReference type="ARBA" id="ARBA00004434"/>
    </source>
</evidence>
<evidence type="ECO:0000256" key="8">
    <source>
        <dbReference type="ARBA" id="ARBA00022989"/>
    </source>
</evidence>
<dbReference type="FunFam" id="1.20.5.210:FF:000001">
    <property type="entry name" value="Cytochrome b-c1 complex subunit 8"/>
    <property type="match status" value="1"/>
</dbReference>
<keyword evidence="6 11" id="KW-0999">Mitochondrion inner membrane</keyword>
<dbReference type="VEuPathDB" id="FungiDB:AB675_6799"/>
<evidence type="ECO:0000256" key="9">
    <source>
        <dbReference type="ARBA" id="ARBA00023128"/>
    </source>
</evidence>
<dbReference type="RefSeq" id="XP_018003546.1">
    <property type="nucleotide sequence ID" value="XM_018147116.1"/>
</dbReference>
<dbReference type="InterPro" id="IPR004205">
    <property type="entry name" value="Cyt_bc1_su8"/>
</dbReference>
<evidence type="ECO:0000256" key="7">
    <source>
        <dbReference type="ARBA" id="ARBA00022982"/>
    </source>
</evidence>
<evidence type="ECO:0000256" key="6">
    <source>
        <dbReference type="ARBA" id="ARBA00022792"/>
    </source>
</evidence>
<dbReference type="STRING" id="1664694.A0A0N1P1F4"/>
<keyword evidence="7 11" id="KW-0249">Electron transport</keyword>
<dbReference type="Pfam" id="PF02939">
    <property type="entry name" value="UcrQ"/>
    <property type="match status" value="1"/>
</dbReference>
<dbReference type="GeneID" id="28738996"/>
<evidence type="ECO:0000256" key="11">
    <source>
        <dbReference type="RuleBase" id="RU368118"/>
    </source>
</evidence>
<gene>
    <name evidence="12" type="ORF">AB675_6799</name>
</gene>
<feature type="transmembrane region" description="Helical" evidence="11">
    <location>
        <begin position="76"/>
        <end position="94"/>
    </location>
</feature>
<name>A0A0N1P1F4_9EURO</name>
<evidence type="ECO:0000256" key="4">
    <source>
        <dbReference type="ARBA" id="ARBA00022660"/>
    </source>
</evidence>
<keyword evidence="8 11" id="KW-1133">Transmembrane helix</keyword>
<keyword evidence="4 11" id="KW-0679">Respiratory chain</keyword>
<dbReference type="PANTHER" id="PTHR12119:SF2">
    <property type="entry name" value="CYTOCHROME B-C1 COMPLEX SUBUNIT 8"/>
    <property type="match status" value="1"/>
</dbReference>
<evidence type="ECO:0000256" key="3">
    <source>
        <dbReference type="ARBA" id="ARBA00022448"/>
    </source>
</evidence>
<sequence>MIRPTPVLRMQATRALRSGAHPDPKAGKYIGGWGDFGGQKQKGIITYALSANQQRPLAGTMHAAVFNVARRTAHQILYWLPPLLLGYTLMAWATERNEYLNSKPGRAEFADEE</sequence>
<dbReference type="AlphaFoldDB" id="A0A0N1P1F4"/>
<keyword evidence="5 11" id="KW-0812">Transmembrane</keyword>
<keyword evidence="13" id="KW-1185">Reference proteome</keyword>
<evidence type="ECO:0000256" key="10">
    <source>
        <dbReference type="ARBA" id="ARBA00023136"/>
    </source>
</evidence>
<comment type="subunit">
    <text evidence="11">Component of the ubiquinol-cytochrome c oxidoreductase (cytochrome b-c1 complex, complex III, CIII), a multisubunit enzyme composed of 3 respiratory subunits cytochrome b, cytochrome c1 and Rieske protein, 2 core protein subunits, and additional low-molecular weight protein subunits. The complex exists as an obligatory dimer and forms supercomplexes (SCs) in the inner mitochondrial membrane with cytochrome c oxidase (complex IV, CIV).</text>
</comment>
<dbReference type="EMBL" id="LFJN01000005">
    <property type="protein sequence ID" value="KPI43583.1"/>
    <property type="molecule type" value="Genomic_DNA"/>
</dbReference>
<comment type="similarity">
    <text evidence="2 11">Belongs to the UQCRQ/QCR8 family.</text>
</comment>
<dbReference type="InterPro" id="IPR036642">
    <property type="entry name" value="Cyt_bc1_su8_sf"/>
</dbReference>
<accession>A0A0N1P1F4</accession>
<reference evidence="12 13" key="1">
    <citation type="submission" date="2015-06" db="EMBL/GenBank/DDBJ databases">
        <title>Draft genome of the ant-associated black yeast Phialophora attae CBS 131958.</title>
        <authorList>
            <person name="Moreno L.F."/>
            <person name="Stielow B.J."/>
            <person name="de Hoog S."/>
            <person name="Vicente V.A."/>
            <person name="Weiss V.A."/>
            <person name="de Vries M."/>
            <person name="Cruz L.M."/>
            <person name="Souza E.M."/>
        </authorList>
    </citation>
    <scope>NUCLEOTIDE SEQUENCE [LARGE SCALE GENOMIC DNA]</scope>
    <source>
        <strain evidence="12 13">CBS 131958</strain>
    </source>
</reference>
<dbReference type="OrthoDB" id="6683853at2759"/>
<organism evidence="12 13">
    <name type="scientific">Cyphellophora attinorum</name>
    <dbReference type="NCBI Taxonomy" id="1664694"/>
    <lineage>
        <taxon>Eukaryota</taxon>
        <taxon>Fungi</taxon>
        <taxon>Dikarya</taxon>
        <taxon>Ascomycota</taxon>
        <taxon>Pezizomycotina</taxon>
        <taxon>Eurotiomycetes</taxon>
        <taxon>Chaetothyriomycetidae</taxon>
        <taxon>Chaetothyriales</taxon>
        <taxon>Cyphellophoraceae</taxon>
        <taxon>Cyphellophora</taxon>
    </lineage>
</organism>
<evidence type="ECO:0000313" key="12">
    <source>
        <dbReference type="EMBL" id="KPI43583.1"/>
    </source>
</evidence>
<comment type="subcellular location">
    <subcellularLocation>
        <location evidence="1 11">Mitochondrion inner membrane</location>
        <topology evidence="1 11">Single-pass membrane protein</topology>
    </subcellularLocation>
</comment>
<keyword evidence="10 11" id="KW-0472">Membrane</keyword>
<evidence type="ECO:0000256" key="2">
    <source>
        <dbReference type="ARBA" id="ARBA00007668"/>
    </source>
</evidence>
<dbReference type="PANTHER" id="PTHR12119">
    <property type="entry name" value="UBIQUINOL-CYTOCHROME C REDUCTASE COMPLEX UBIQUINONE-BINDING PROTEIN QP-C"/>
    <property type="match status" value="1"/>
</dbReference>
<evidence type="ECO:0000256" key="5">
    <source>
        <dbReference type="ARBA" id="ARBA00022692"/>
    </source>
</evidence>
<dbReference type="GO" id="GO:0005743">
    <property type="term" value="C:mitochondrial inner membrane"/>
    <property type="evidence" value="ECO:0007669"/>
    <property type="project" value="UniProtKB-SubCell"/>
</dbReference>
<comment type="function">
    <text evidence="11">Component of the ubiquinol-cytochrome c oxidoreductase, a multisubunit transmembrane complex that is part of the mitochondrial electron transport chain which drives oxidative phosphorylation. The complex plays an important role in the uptake of multiple carbon sources present in different host niches.</text>
</comment>
<proteinExistence type="inferred from homology"/>
<evidence type="ECO:0000313" key="13">
    <source>
        <dbReference type="Proteomes" id="UP000038010"/>
    </source>
</evidence>